<proteinExistence type="predicted"/>
<protein>
    <recommendedName>
        <fullName evidence="2">DNA utilization protein HofO C-terminal domain-containing protein</fullName>
    </recommendedName>
</protein>
<keyword evidence="1" id="KW-0175">Coiled coil</keyword>
<dbReference type="EMBL" id="MLJJ01000029">
    <property type="protein sequence ID" value="ORM97514.1"/>
    <property type="molecule type" value="Genomic_DNA"/>
</dbReference>
<evidence type="ECO:0000256" key="1">
    <source>
        <dbReference type="SAM" id="Coils"/>
    </source>
</evidence>
<dbReference type="Pfam" id="PF25319">
    <property type="entry name" value="HofO"/>
    <property type="match status" value="1"/>
</dbReference>
<comment type="caution">
    <text evidence="3">The sequence shown here is derived from an EMBL/GenBank/DDBJ whole genome shotgun (WGS) entry which is preliminary data.</text>
</comment>
<sequence>MNSALERWLHLPLRRQIGILAACFAAATLALWLLFLQPQQLAQQALRADIARLEQKYQQQLAQLNALPDEAALRAQLAEGARRSEASSRVAPIDAVLAARGSQLQAWQPETEPRALTLLLPWEQFLPLFAELARTTAPFPTRFLLEARQGKVQAKLWLESGDAR</sequence>
<dbReference type="RefSeq" id="WP_084885220.1">
    <property type="nucleotide sequence ID" value="NZ_DALZCT010000003.1"/>
</dbReference>
<evidence type="ECO:0000313" key="3">
    <source>
        <dbReference type="EMBL" id="ORM97514.1"/>
    </source>
</evidence>
<gene>
    <name evidence="3" type="ORF">HA46_14870</name>
</gene>
<name>A0ABX3UPM6_9GAMM</name>
<evidence type="ECO:0000313" key="4">
    <source>
        <dbReference type="Proteomes" id="UP000193785"/>
    </source>
</evidence>
<evidence type="ECO:0000259" key="2">
    <source>
        <dbReference type="Pfam" id="PF25319"/>
    </source>
</evidence>
<accession>A0ABX3UPM6</accession>
<dbReference type="Proteomes" id="UP000193785">
    <property type="component" value="Unassembled WGS sequence"/>
</dbReference>
<dbReference type="InterPro" id="IPR057522">
    <property type="entry name" value="HofO_C"/>
</dbReference>
<keyword evidence="4" id="KW-1185">Reference proteome</keyword>
<reference evidence="3 4" key="1">
    <citation type="journal article" date="2017" name="Antonie Van Leeuwenhoek">
        <title>Phylogenomic resolution of the bacterial genus Pantoea and its relationship with Erwinia and Tatumella.</title>
        <authorList>
            <person name="Palmer M."/>
            <person name="Steenkamp E.T."/>
            <person name="Coetzee M.P."/>
            <person name="Chan W.Y."/>
            <person name="van Zyl E."/>
            <person name="De Maayer P."/>
            <person name="Coutinho T.A."/>
            <person name="Blom J."/>
            <person name="Smits T.H."/>
            <person name="Duffy B."/>
            <person name="Venter S.N."/>
        </authorList>
    </citation>
    <scope>NUCLEOTIDE SEQUENCE [LARGE SCALE GENOMIC DNA]</scope>
    <source>
        <strain evidence="3 4">LMG 5345</strain>
    </source>
</reference>
<feature type="domain" description="DNA utilization protein HofO C-terminal" evidence="2">
    <location>
        <begin position="95"/>
        <end position="161"/>
    </location>
</feature>
<feature type="coiled-coil region" evidence="1">
    <location>
        <begin position="43"/>
        <end position="70"/>
    </location>
</feature>
<organism evidence="3 4">
    <name type="scientific">Pantoea septica</name>
    <dbReference type="NCBI Taxonomy" id="472695"/>
    <lineage>
        <taxon>Bacteria</taxon>
        <taxon>Pseudomonadati</taxon>
        <taxon>Pseudomonadota</taxon>
        <taxon>Gammaproteobacteria</taxon>
        <taxon>Enterobacterales</taxon>
        <taxon>Erwiniaceae</taxon>
        <taxon>Pantoea</taxon>
    </lineage>
</organism>